<feature type="compositionally biased region" description="Basic and acidic residues" evidence="2">
    <location>
        <begin position="337"/>
        <end position="348"/>
    </location>
</feature>
<feature type="compositionally biased region" description="Low complexity" evidence="2">
    <location>
        <begin position="1314"/>
        <end position="1323"/>
    </location>
</feature>
<evidence type="ECO:0000313" key="4">
    <source>
        <dbReference type="Proteomes" id="UP001302321"/>
    </source>
</evidence>
<feature type="coiled-coil region" evidence="1">
    <location>
        <begin position="943"/>
        <end position="1080"/>
    </location>
</feature>
<dbReference type="PANTHER" id="PTHR45615:SF63">
    <property type="entry name" value="CHROMOSOME UNDETERMINED SCAFFOLD_10, WHOLE GENOME SHOTGUN SEQUENCE"/>
    <property type="match status" value="1"/>
</dbReference>
<feature type="compositionally biased region" description="Polar residues" evidence="2">
    <location>
        <begin position="1428"/>
        <end position="1439"/>
    </location>
</feature>
<feature type="compositionally biased region" description="Pro residues" evidence="2">
    <location>
        <begin position="180"/>
        <end position="199"/>
    </location>
</feature>
<feature type="compositionally biased region" description="Basic and acidic residues" evidence="2">
    <location>
        <begin position="10"/>
        <end position="19"/>
    </location>
</feature>
<organism evidence="3 4">
    <name type="scientific">Triangularia setosa</name>
    <dbReference type="NCBI Taxonomy" id="2587417"/>
    <lineage>
        <taxon>Eukaryota</taxon>
        <taxon>Fungi</taxon>
        <taxon>Dikarya</taxon>
        <taxon>Ascomycota</taxon>
        <taxon>Pezizomycotina</taxon>
        <taxon>Sordariomycetes</taxon>
        <taxon>Sordariomycetidae</taxon>
        <taxon>Sordariales</taxon>
        <taxon>Podosporaceae</taxon>
        <taxon>Triangularia</taxon>
    </lineage>
</organism>
<evidence type="ECO:0000256" key="2">
    <source>
        <dbReference type="SAM" id="MobiDB-lite"/>
    </source>
</evidence>
<dbReference type="PANTHER" id="PTHR45615">
    <property type="entry name" value="MYOSIN HEAVY CHAIN, NON-MUSCLE"/>
    <property type="match status" value="1"/>
</dbReference>
<evidence type="ECO:0000256" key="1">
    <source>
        <dbReference type="SAM" id="Coils"/>
    </source>
</evidence>
<comment type="caution">
    <text evidence="3">The sequence shown here is derived from an EMBL/GenBank/DDBJ whole genome shotgun (WGS) entry which is preliminary data.</text>
</comment>
<feature type="compositionally biased region" description="Polar residues" evidence="2">
    <location>
        <begin position="1197"/>
        <end position="1208"/>
    </location>
</feature>
<protein>
    <submittedName>
        <fullName evidence="3">Uncharacterized protein</fullName>
    </submittedName>
</protein>
<feature type="compositionally biased region" description="Basic residues" evidence="2">
    <location>
        <begin position="1324"/>
        <end position="1333"/>
    </location>
</feature>
<feature type="compositionally biased region" description="Basic and acidic residues" evidence="2">
    <location>
        <begin position="1474"/>
        <end position="1483"/>
    </location>
</feature>
<reference evidence="3" key="1">
    <citation type="journal article" date="2023" name="Mol. Phylogenet. Evol.">
        <title>Genome-scale phylogeny and comparative genomics of the fungal order Sordariales.</title>
        <authorList>
            <person name="Hensen N."/>
            <person name="Bonometti L."/>
            <person name="Westerberg I."/>
            <person name="Brannstrom I.O."/>
            <person name="Guillou S."/>
            <person name="Cros-Aarteil S."/>
            <person name="Calhoun S."/>
            <person name="Haridas S."/>
            <person name="Kuo A."/>
            <person name="Mondo S."/>
            <person name="Pangilinan J."/>
            <person name="Riley R."/>
            <person name="LaButti K."/>
            <person name="Andreopoulos B."/>
            <person name="Lipzen A."/>
            <person name="Chen C."/>
            <person name="Yan M."/>
            <person name="Daum C."/>
            <person name="Ng V."/>
            <person name="Clum A."/>
            <person name="Steindorff A."/>
            <person name="Ohm R.A."/>
            <person name="Martin F."/>
            <person name="Silar P."/>
            <person name="Natvig D.O."/>
            <person name="Lalanne C."/>
            <person name="Gautier V."/>
            <person name="Ament-Velasquez S.L."/>
            <person name="Kruys A."/>
            <person name="Hutchinson M.I."/>
            <person name="Powell A.J."/>
            <person name="Barry K."/>
            <person name="Miller A.N."/>
            <person name="Grigoriev I.V."/>
            <person name="Debuchy R."/>
            <person name="Gladieux P."/>
            <person name="Hiltunen Thoren M."/>
            <person name="Johannesson H."/>
        </authorList>
    </citation>
    <scope>NUCLEOTIDE SEQUENCE</scope>
    <source>
        <strain evidence="3">CBS 892.96</strain>
    </source>
</reference>
<feature type="compositionally biased region" description="Low complexity" evidence="2">
    <location>
        <begin position="60"/>
        <end position="69"/>
    </location>
</feature>
<feature type="region of interest" description="Disordered" evidence="2">
    <location>
        <begin position="283"/>
        <end position="395"/>
    </location>
</feature>
<feature type="region of interest" description="Disordered" evidence="2">
    <location>
        <begin position="1"/>
        <end position="113"/>
    </location>
</feature>
<dbReference type="EMBL" id="MU866241">
    <property type="protein sequence ID" value="KAK4175271.1"/>
    <property type="molecule type" value="Genomic_DNA"/>
</dbReference>
<feature type="compositionally biased region" description="Polar residues" evidence="2">
    <location>
        <begin position="1160"/>
        <end position="1182"/>
    </location>
</feature>
<feature type="compositionally biased region" description="Polar residues" evidence="2">
    <location>
        <begin position="1219"/>
        <end position="1228"/>
    </location>
</feature>
<name>A0AAN6W504_9PEZI</name>
<proteinExistence type="predicted"/>
<accession>A0AAN6W504</accession>
<sequence length="1483" mass="165347">MEWPFPTECDTSHGHDKNSTQKPFDSSPMDGQPPVTEHTLSAEKAVNSKDIVDLTDIENDNPLPNPDGLPAERDANNSFSYGPPVTVVPSQFTARSPGRPPAPTRLHQGHIHTHPQVQIPKFPVIGGKPGLARFSGRNLRNRVVSNPLDVHRASSSQSFRPFPDDYHTNSNGPAAHEPKPPSPRPPFQPQPFPDPPSPKATPAHVTHPQPAHVYEAMSTGFAASPLVLKINSPVKLNTLATKPGYHGGNYSFENIEEFPDEMHKQRVPEHHLLPSDFAISSPQVTPQVKRTSIHLSAPRHTVGGSRSSRSSRGHRHSGNRLSHRHRVQPSIKPFRKSASESKSEEAMRKVRAQSHSSNISRRRDAPDIRKVQQQHIHQSEKSTAKSVTSSPELKQHTVRVRHKFASSMAEVLDEFNMNQETALQKQRKRYREKVKSLKLELERATEESSLLAARSSEKSKEIKELQVSEAEKNARIEELQAKVETLEKQNTTLAEKFAAFKSRCSSIIEEQRALYTDTKVRCEDTITEVRNIAAARISEAEVAAQKAQKVRKALMERVHQDISQNKKEFSELYEKIRALTQQVEEKDQQITRDQDIICGLSTRIQDIQASSEKFEKLAIQNEEVLRKLEEQATKGSSLSNESAKKTSEWLDSISHQLQEVSQTVATQPGLMTGLGEVQTKSLSDINAKLEAMLVPRESLSACIKTQIWKVLQRLDSQFDTMSRQLAQKAEEKAIASTLFEEKKTRCEALEQEVGTLQQTSKEQAERINALQQNIFAMETQHCNDQEEIQRLNDVDSQLEDQKEKLNDELESKVTMMRELEDKLRVKEEMYSTEVRAFGTEVSKLNQALREQENSNQTAVKQAADTARSQVKVEMDRIILDMRRQFQQAENQRDTLAGEIKVLKGTLQEKESRAQIAVKNAIETARKETRIDMERAMSEDQKLLSETQKQRDNLITEVKKLEEANERQQAAQAAIQEASDTARRKARAEMERDISETTKSLHEAQMQMDTLKGGLKQLERAIEEKEQEEQQGYHLLDSLKKTLAAEEASKKKAIQESTERLAEYNQQVFELKARVASLEVEGTAAMKSITELESARDQQRARYEALAAGLIDWAQQSGLATDSIREQFESGKIEEIKACVLQTLAQLSLSQRLKAADTAPSTELLQSLEGSSEQAGNSQQGRPQNHKETANMGGDTTLLESNESLTVGSPGTWEDGASATLGSSPSNEPRSQRRRLSIQTPMSEPDPVPPSKDQYKIQRREVLQPKSILRHVTRSASSGRLGQENINGISEPGTSPDPLRIQHVITNVATPTRPKPVSAAAVKPAAKRPAKRKAPANPGNRPKRPKSNPSATPAEHPISALGGTRTLSLEPESPGQQSKLTGAADQTNPSAPGRPYGASSEKSTPLPNGAAFQPVNAGGYGTRRWRGSLSPTFETDTSGLSILRSRPRYWSRPQEPRTSGHTGGYQDSIHLTHGRHIEPRDSRP</sequence>
<dbReference type="Proteomes" id="UP001302321">
    <property type="component" value="Unassembled WGS sequence"/>
</dbReference>
<keyword evidence="4" id="KW-1185">Reference proteome</keyword>
<feature type="compositionally biased region" description="Polar residues" evidence="2">
    <location>
        <begin position="1373"/>
        <end position="1389"/>
    </location>
</feature>
<keyword evidence="1" id="KW-0175">Coiled coil</keyword>
<feature type="compositionally biased region" description="Polar residues" evidence="2">
    <location>
        <begin position="1273"/>
        <end position="1287"/>
    </location>
</feature>
<feature type="coiled-coil region" evidence="1">
    <location>
        <begin position="420"/>
        <end position="496"/>
    </location>
</feature>
<feature type="coiled-coil region" evidence="1">
    <location>
        <begin position="711"/>
        <end position="905"/>
    </location>
</feature>
<evidence type="ECO:0000313" key="3">
    <source>
        <dbReference type="EMBL" id="KAK4175271.1"/>
    </source>
</evidence>
<feature type="coiled-coil region" evidence="1">
    <location>
        <begin position="537"/>
        <end position="631"/>
    </location>
</feature>
<feature type="compositionally biased region" description="Basic residues" evidence="2">
    <location>
        <begin position="309"/>
        <end position="327"/>
    </location>
</feature>
<reference evidence="3" key="2">
    <citation type="submission" date="2023-05" db="EMBL/GenBank/DDBJ databases">
        <authorList>
            <consortium name="Lawrence Berkeley National Laboratory"/>
            <person name="Steindorff A."/>
            <person name="Hensen N."/>
            <person name="Bonometti L."/>
            <person name="Westerberg I."/>
            <person name="Brannstrom I.O."/>
            <person name="Guillou S."/>
            <person name="Cros-Aarteil S."/>
            <person name="Calhoun S."/>
            <person name="Haridas S."/>
            <person name="Kuo A."/>
            <person name="Mondo S."/>
            <person name="Pangilinan J."/>
            <person name="Riley R."/>
            <person name="Labutti K."/>
            <person name="Andreopoulos B."/>
            <person name="Lipzen A."/>
            <person name="Chen C."/>
            <person name="Yanf M."/>
            <person name="Daum C."/>
            <person name="Ng V."/>
            <person name="Clum A."/>
            <person name="Ohm R."/>
            <person name="Martin F."/>
            <person name="Silar P."/>
            <person name="Natvig D."/>
            <person name="Lalanne C."/>
            <person name="Gautier V."/>
            <person name="Ament-Velasquez S.L."/>
            <person name="Kruys A."/>
            <person name="Hutchinson M.I."/>
            <person name="Powell A.J."/>
            <person name="Barry K."/>
            <person name="Miller A.N."/>
            <person name="Grigoriev I.V."/>
            <person name="Debuchy R."/>
            <person name="Gladieux P."/>
            <person name="Thoren M.H."/>
            <person name="Johannesson H."/>
        </authorList>
    </citation>
    <scope>NUCLEOTIDE SEQUENCE</scope>
    <source>
        <strain evidence="3">CBS 892.96</strain>
    </source>
</reference>
<feature type="compositionally biased region" description="Basic and acidic residues" evidence="2">
    <location>
        <begin position="1252"/>
        <end position="1262"/>
    </location>
</feature>
<feature type="compositionally biased region" description="Polar residues" evidence="2">
    <location>
        <begin position="283"/>
        <end position="294"/>
    </location>
</feature>
<feature type="region of interest" description="Disordered" evidence="2">
    <location>
        <begin position="1160"/>
        <end position="1483"/>
    </location>
</feature>
<feature type="region of interest" description="Disordered" evidence="2">
    <location>
        <begin position="148"/>
        <end position="206"/>
    </location>
</feature>
<gene>
    <name evidence="3" type="ORF">QBC36DRAFT_347232</name>
</gene>
<feature type="compositionally biased region" description="Basic and acidic residues" evidence="2">
    <location>
        <begin position="361"/>
        <end position="370"/>
    </location>
</feature>